<reference evidence="2" key="1">
    <citation type="submission" date="2017-09" db="EMBL/GenBank/DDBJ databases">
        <title>Depth-based differentiation of microbial function through sediment-hosted aquifers and enrichment of novel symbionts in the deep terrestrial subsurface.</title>
        <authorList>
            <person name="Probst A.J."/>
            <person name="Ladd B."/>
            <person name="Jarett J.K."/>
            <person name="Geller-Mcgrath D.E."/>
            <person name="Sieber C.M.K."/>
            <person name="Emerson J.B."/>
            <person name="Anantharaman K."/>
            <person name="Thomas B.C."/>
            <person name="Malmstrom R."/>
            <person name="Stieglmeier M."/>
            <person name="Klingl A."/>
            <person name="Woyke T."/>
            <person name="Ryan C.M."/>
            <person name="Banfield J.F."/>
        </authorList>
    </citation>
    <scope>NUCLEOTIDE SEQUENCE [LARGE SCALE GENOMIC DNA]</scope>
</reference>
<organism evidence="1 2">
    <name type="scientific">Candidatus Falkowbacteria bacterium CG10_big_fil_rev_8_21_14_0_10_39_11</name>
    <dbReference type="NCBI Taxonomy" id="1974565"/>
    <lineage>
        <taxon>Bacteria</taxon>
        <taxon>Candidatus Falkowiibacteriota</taxon>
    </lineage>
</organism>
<accession>A0A2H0V633</accession>
<protein>
    <submittedName>
        <fullName evidence="1">Uncharacterized protein</fullName>
    </submittedName>
</protein>
<dbReference type="AlphaFoldDB" id="A0A2H0V633"/>
<dbReference type="Proteomes" id="UP000229901">
    <property type="component" value="Unassembled WGS sequence"/>
</dbReference>
<comment type="caution">
    <text evidence="1">The sequence shown here is derived from an EMBL/GenBank/DDBJ whole genome shotgun (WGS) entry which is preliminary data.</text>
</comment>
<proteinExistence type="predicted"/>
<gene>
    <name evidence="1" type="ORF">COT97_00295</name>
</gene>
<name>A0A2H0V633_9BACT</name>
<evidence type="ECO:0000313" key="2">
    <source>
        <dbReference type="Proteomes" id="UP000229901"/>
    </source>
</evidence>
<dbReference type="EMBL" id="PFAP01000002">
    <property type="protein sequence ID" value="PIR94577.1"/>
    <property type="molecule type" value="Genomic_DNA"/>
</dbReference>
<evidence type="ECO:0000313" key="1">
    <source>
        <dbReference type="EMBL" id="PIR94577.1"/>
    </source>
</evidence>
<sequence length="80" mass="9469">MGNFDSYSSKFLVQARYRLQVLYRRWCSADDIERALDWSDDDREQAKNALLDIKKIEAVLAHRRRLEEQEPIHECISAQG</sequence>